<dbReference type="SMART" id="SM00432">
    <property type="entry name" value="MADS"/>
    <property type="match status" value="1"/>
</dbReference>
<dbReference type="CDD" id="cd00265">
    <property type="entry name" value="MADS_MEF2_like"/>
    <property type="match status" value="1"/>
</dbReference>
<dbReference type="PROSITE" id="PS50066">
    <property type="entry name" value="MADS_BOX_2"/>
    <property type="match status" value="1"/>
</dbReference>
<dbReference type="Gene3D" id="3.40.1810.10">
    <property type="entry name" value="Transcription factor, MADS-box"/>
    <property type="match status" value="1"/>
</dbReference>
<organism evidence="10 11">
    <name type="scientific">Saponaria officinalis</name>
    <name type="common">Common soapwort</name>
    <name type="synonym">Lychnis saponaria</name>
    <dbReference type="NCBI Taxonomy" id="3572"/>
    <lineage>
        <taxon>Eukaryota</taxon>
        <taxon>Viridiplantae</taxon>
        <taxon>Streptophyta</taxon>
        <taxon>Embryophyta</taxon>
        <taxon>Tracheophyta</taxon>
        <taxon>Spermatophyta</taxon>
        <taxon>Magnoliopsida</taxon>
        <taxon>eudicotyledons</taxon>
        <taxon>Gunneridae</taxon>
        <taxon>Pentapetalae</taxon>
        <taxon>Caryophyllales</taxon>
        <taxon>Caryophyllaceae</taxon>
        <taxon>Caryophylleae</taxon>
        <taxon>Saponaria</taxon>
    </lineage>
</organism>
<dbReference type="InterPro" id="IPR033896">
    <property type="entry name" value="MEF2-like_N"/>
</dbReference>
<evidence type="ECO:0000256" key="1">
    <source>
        <dbReference type="ARBA" id="ARBA00004123"/>
    </source>
</evidence>
<dbReference type="AlphaFoldDB" id="A0AAW1HGI3"/>
<evidence type="ECO:0000256" key="3">
    <source>
        <dbReference type="ARBA" id="ARBA00023125"/>
    </source>
</evidence>
<name>A0AAW1HGI3_SAPOF</name>
<feature type="region of interest" description="Disordered" evidence="7">
    <location>
        <begin position="190"/>
        <end position="243"/>
    </location>
</feature>
<comment type="caution">
    <text evidence="10">The sequence shown here is derived from an EMBL/GenBank/DDBJ whole genome shotgun (WGS) entry which is preliminary data.</text>
</comment>
<feature type="domain" description="K-box" evidence="9">
    <location>
        <begin position="98"/>
        <end position="191"/>
    </location>
</feature>
<evidence type="ECO:0000313" key="11">
    <source>
        <dbReference type="Proteomes" id="UP001443914"/>
    </source>
</evidence>
<dbReference type="GO" id="GO:0005634">
    <property type="term" value="C:nucleus"/>
    <property type="evidence" value="ECO:0007669"/>
    <property type="project" value="UniProtKB-SubCell"/>
</dbReference>
<comment type="subcellular location">
    <subcellularLocation>
        <location evidence="1">Nucleus</location>
    </subcellularLocation>
</comment>
<dbReference type="Pfam" id="PF00319">
    <property type="entry name" value="SRF-TF"/>
    <property type="match status" value="1"/>
</dbReference>
<evidence type="ECO:0000256" key="5">
    <source>
        <dbReference type="ARBA" id="ARBA00023242"/>
    </source>
</evidence>
<evidence type="ECO:0000259" key="8">
    <source>
        <dbReference type="PROSITE" id="PS50066"/>
    </source>
</evidence>
<feature type="coiled-coil region" evidence="6">
    <location>
        <begin position="161"/>
        <end position="188"/>
    </location>
</feature>
<keyword evidence="4" id="KW-0804">Transcription</keyword>
<feature type="domain" description="MADS-box" evidence="8">
    <location>
        <begin position="1"/>
        <end position="61"/>
    </location>
</feature>
<evidence type="ECO:0000256" key="4">
    <source>
        <dbReference type="ARBA" id="ARBA00023163"/>
    </source>
</evidence>
<dbReference type="InterPro" id="IPR036879">
    <property type="entry name" value="TF_MADSbox_sf"/>
</dbReference>
<dbReference type="PROSITE" id="PS51297">
    <property type="entry name" value="K_BOX"/>
    <property type="match status" value="1"/>
</dbReference>
<dbReference type="InterPro" id="IPR002100">
    <property type="entry name" value="TF_MADSbox"/>
</dbReference>
<dbReference type="GO" id="GO:0045944">
    <property type="term" value="P:positive regulation of transcription by RNA polymerase II"/>
    <property type="evidence" value="ECO:0007669"/>
    <property type="project" value="InterPro"/>
</dbReference>
<dbReference type="GO" id="GO:0046983">
    <property type="term" value="F:protein dimerization activity"/>
    <property type="evidence" value="ECO:0007669"/>
    <property type="project" value="InterPro"/>
</dbReference>
<dbReference type="PANTHER" id="PTHR48019">
    <property type="entry name" value="SERUM RESPONSE FACTOR HOMOLOG"/>
    <property type="match status" value="1"/>
</dbReference>
<evidence type="ECO:0000259" key="9">
    <source>
        <dbReference type="PROSITE" id="PS51297"/>
    </source>
</evidence>
<gene>
    <name evidence="10" type="ORF">RND81_11G004100</name>
</gene>
<dbReference type="GO" id="GO:0003700">
    <property type="term" value="F:DNA-binding transcription factor activity"/>
    <property type="evidence" value="ECO:0007669"/>
    <property type="project" value="InterPro"/>
</dbReference>
<evidence type="ECO:0000256" key="7">
    <source>
        <dbReference type="SAM" id="MobiDB-lite"/>
    </source>
</evidence>
<dbReference type="Proteomes" id="UP001443914">
    <property type="component" value="Unassembled WGS sequence"/>
</dbReference>
<evidence type="ECO:0000256" key="6">
    <source>
        <dbReference type="SAM" id="Coils"/>
    </source>
</evidence>
<keyword evidence="6" id="KW-0175">Coiled coil</keyword>
<dbReference type="PRINTS" id="PR00404">
    <property type="entry name" value="MADSDOMAIN"/>
</dbReference>
<keyword evidence="5" id="KW-0539">Nucleus</keyword>
<dbReference type="GO" id="GO:0000977">
    <property type="term" value="F:RNA polymerase II transcription regulatory region sequence-specific DNA binding"/>
    <property type="evidence" value="ECO:0007669"/>
    <property type="project" value="InterPro"/>
</dbReference>
<sequence>MGRRKIEIKKIEDKSSRQVTFSKRRSGLIKKAREISTLCDVDVAVIVFSSRGRLYQSFSSSSPSSSLSQVLERYEDSTAVDKKAVDKKATADNKDTDRRQLQSRIPENLTCSELVETVQRNLESPDLDHLSVDDFMHLEEQLTTTLIQARARKTQLMLETVFTLQEQDRKLKLENEELIEEVRKVKANNSNGNKIDEHKLAENGRDKANTRGNHDHGNELGDTDDHNNGGRLRLEFTPHDGGKNIVNTDNHENENQVGFEFISLVNNTSAGCPLPQSTLALLQ</sequence>
<proteinExistence type="predicted"/>
<keyword evidence="3" id="KW-0238">DNA-binding</keyword>
<keyword evidence="11" id="KW-1185">Reference proteome</keyword>
<protein>
    <submittedName>
        <fullName evidence="10">Uncharacterized protein</fullName>
    </submittedName>
</protein>
<feature type="compositionally biased region" description="Basic and acidic residues" evidence="7">
    <location>
        <begin position="194"/>
        <end position="242"/>
    </location>
</feature>
<dbReference type="Pfam" id="PF01486">
    <property type="entry name" value="K-box"/>
    <property type="match status" value="1"/>
</dbReference>
<dbReference type="EMBL" id="JBDFQZ010000011">
    <property type="protein sequence ID" value="KAK9675376.1"/>
    <property type="molecule type" value="Genomic_DNA"/>
</dbReference>
<dbReference type="SUPFAM" id="SSF55455">
    <property type="entry name" value="SRF-like"/>
    <property type="match status" value="1"/>
</dbReference>
<keyword evidence="2" id="KW-0805">Transcription regulation</keyword>
<accession>A0AAW1HGI3</accession>
<evidence type="ECO:0000313" key="10">
    <source>
        <dbReference type="EMBL" id="KAK9675376.1"/>
    </source>
</evidence>
<reference evidence="10" key="1">
    <citation type="submission" date="2024-03" db="EMBL/GenBank/DDBJ databases">
        <title>WGS assembly of Saponaria officinalis var. Norfolk2.</title>
        <authorList>
            <person name="Jenkins J."/>
            <person name="Shu S."/>
            <person name="Grimwood J."/>
            <person name="Barry K."/>
            <person name="Goodstein D."/>
            <person name="Schmutz J."/>
            <person name="Leebens-Mack J."/>
            <person name="Osbourn A."/>
        </authorList>
    </citation>
    <scope>NUCLEOTIDE SEQUENCE [LARGE SCALE GENOMIC DNA]</scope>
    <source>
        <strain evidence="10">JIC</strain>
    </source>
</reference>
<dbReference type="InterPro" id="IPR002487">
    <property type="entry name" value="TF_Kbox"/>
</dbReference>
<dbReference type="PROSITE" id="PS00350">
    <property type="entry name" value="MADS_BOX_1"/>
    <property type="match status" value="1"/>
</dbReference>
<dbReference type="InterPro" id="IPR050142">
    <property type="entry name" value="MADS-box/MEF2_TF"/>
</dbReference>
<evidence type="ECO:0000256" key="2">
    <source>
        <dbReference type="ARBA" id="ARBA00023015"/>
    </source>
</evidence>